<evidence type="ECO:0000313" key="4">
    <source>
        <dbReference type="EMBL" id="KAE9405235.1"/>
    </source>
</evidence>
<feature type="chain" id="PRO_5025388228" description="Transmembrane protein" evidence="3">
    <location>
        <begin position="25"/>
        <end position="436"/>
    </location>
</feature>
<evidence type="ECO:0000256" key="2">
    <source>
        <dbReference type="SAM" id="Phobius"/>
    </source>
</evidence>
<feature type="region of interest" description="Disordered" evidence="1">
    <location>
        <begin position="308"/>
        <end position="329"/>
    </location>
</feature>
<keyword evidence="5" id="KW-1185">Reference proteome</keyword>
<name>A0A6A4I967_9AGAR</name>
<keyword evidence="3" id="KW-0732">Signal</keyword>
<feature type="region of interest" description="Disordered" evidence="1">
    <location>
        <begin position="394"/>
        <end position="436"/>
    </location>
</feature>
<dbReference type="OrthoDB" id="3064412at2759"/>
<evidence type="ECO:0008006" key="6">
    <source>
        <dbReference type="Google" id="ProtNLM"/>
    </source>
</evidence>
<evidence type="ECO:0000256" key="3">
    <source>
        <dbReference type="SAM" id="SignalP"/>
    </source>
</evidence>
<accession>A0A6A4I967</accession>
<dbReference type="AlphaFoldDB" id="A0A6A4I967"/>
<protein>
    <recommendedName>
        <fullName evidence="6">Transmembrane protein</fullName>
    </recommendedName>
</protein>
<feature type="transmembrane region" description="Helical" evidence="2">
    <location>
        <begin position="215"/>
        <end position="236"/>
    </location>
</feature>
<dbReference type="EMBL" id="ML769410">
    <property type="protein sequence ID" value="KAE9405235.1"/>
    <property type="molecule type" value="Genomic_DNA"/>
</dbReference>
<evidence type="ECO:0000313" key="5">
    <source>
        <dbReference type="Proteomes" id="UP000799118"/>
    </source>
</evidence>
<feature type="signal peptide" evidence="3">
    <location>
        <begin position="1"/>
        <end position="24"/>
    </location>
</feature>
<proteinExistence type="predicted"/>
<keyword evidence="2" id="KW-0472">Membrane</keyword>
<feature type="region of interest" description="Disordered" evidence="1">
    <location>
        <begin position="189"/>
        <end position="208"/>
    </location>
</feature>
<evidence type="ECO:0000256" key="1">
    <source>
        <dbReference type="SAM" id="MobiDB-lite"/>
    </source>
</evidence>
<gene>
    <name evidence="4" type="ORF">BT96DRAFT_916192</name>
</gene>
<reference evidence="4" key="1">
    <citation type="journal article" date="2019" name="Environ. Microbiol.">
        <title>Fungal ecological strategies reflected in gene transcription - a case study of two litter decomposers.</title>
        <authorList>
            <person name="Barbi F."/>
            <person name="Kohler A."/>
            <person name="Barry K."/>
            <person name="Baskaran P."/>
            <person name="Daum C."/>
            <person name="Fauchery L."/>
            <person name="Ihrmark K."/>
            <person name="Kuo A."/>
            <person name="LaButti K."/>
            <person name="Lipzen A."/>
            <person name="Morin E."/>
            <person name="Grigoriev I.V."/>
            <person name="Henrissat B."/>
            <person name="Lindahl B."/>
            <person name="Martin F."/>
        </authorList>
    </citation>
    <scope>NUCLEOTIDE SEQUENCE</scope>
    <source>
        <strain evidence="4">JB14</strain>
    </source>
</reference>
<keyword evidence="2" id="KW-0812">Transmembrane</keyword>
<organism evidence="4 5">
    <name type="scientific">Gymnopus androsaceus JB14</name>
    <dbReference type="NCBI Taxonomy" id="1447944"/>
    <lineage>
        <taxon>Eukaryota</taxon>
        <taxon>Fungi</taxon>
        <taxon>Dikarya</taxon>
        <taxon>Basidiomycota</taxon>
        <taxon>Agaricomycotina</taxon>
        <taxon>Agaricomycetes</taxon>
        <taxon>Agaricomycetidae</taxon>
        <taxon>Agaricales</taxon>
        <taxon>Marasmiineae</taxon>
        <taxon>Omphalotaceae</taxon>
        <taxon>Gymnopus</taxon>
    </lineage>
</organism>
<dbReference type="Proteomes" id="UP000799118">
    <property type="component" value="Unassembled WGS sequence"/>
</dbReference>
<sequence>MPLSWHLAVATCFFLPHTLHSGVAAFSMAIHNDPVSDIAFPVFWQRDPTDPTVFALESQNFSSNPDVFTNAGIFANISGSEGDSLDPQETPLVVSFSGYNILVLISHRSTTTSTFYISPTFDVLSPDEAASTDLQTTVTIFLGTSFSDTATLTPDSSTLGSSVGTSLSATATASSASGLPLSTSLSATATAPSTVTSQNTQTDSSSTSSVMPATLIGAIVGSVLSGSVVTVVAVVAQRYANKQTESSIPRPEMHSFEPVATMPSPEMSLQKWRPHHHIRVHSPEPVFFRPMPPPETSLVPLHSFEPVANMPPPETSLERTGRRRPHHRTRIYSPELVVSRPGPRPGTSLDTPPDPHYPVRVQVPPPVPVFPPGFVAMAPSFRREESIQRERWYPAPQTDLPNRPPIFVADNGVHGSASGERNGNRGTQREPGSGSE</sequence>
<keyword evidence="2" id="KW-1133">Transmembrane helix</keyword>